<proteinExistence type="predicted"/>
<keyword evidence="3" id="KW-1185">Reference proteome</keyword>
<name>A0A8H6SQL4_MYCCL</name>
<reference evidence="2" key="1">
    <citation type="submission" date="2020-05" db="EMBL/GenBank/DDBJ databases">
        <title>Mycena genomes resolve the evolution of fungal bioluminescence.</title>
        <authorList>
            <person name="Tsai I.J."/>
        </authorList>
    </citation>
    <scope>NUCLEOTIDE SEQUENCE</scope>
    <source>
        <strain evidence="2">110903Hualien_Pintung</strain>
    </source>
</reference>
<feature type="compositionally biased region" description="Low complexity" evidence="1">
    <location>
        <begin position="224"/>
        <end position="240"/>
    </location>
</feature>
<protein>
    <submittedName>
        <fullName evidence="2">Uncharacterized protein</fullName>
    </submittedName>
</protein>
<feature type="region of interest" description="Disordered" evidence="1">
    <location>
        <begin position="35"/>
        <end position="342"/>
    </location>
</feature>
<dbReference type="OrthoDB" id="354769at2759"/>
<sequence length="897" mass="96049">MSVAAEVAHPPKSLAISSNLDALLEHEDRVRRIRHAHSASLASPSSTASFGVGVGVGLPPPPRRPRPGFVSPTASSSPAPMSPRHSPDTTTMTLLEDEESIESLETNPYINPAPHFDDEPNTPISPPPRRSSLGQGKLEPMRGRRDSRSNVTPTSPVATATQDRSPSSSTTTSSKPDSRPSPSLRPKHSLPSTSSLALRSKRPAPLEHRRTTSSGRTPNKLVKSPRTSESPSSSPKSIGSTRHPPTMSRSVSDRESFIDFDLSSPAADDHEGFGIPGPSSSPAPPAKPPIPTTPKPDFSSRRRHASPNTLPRSTHSSHPNSPPPTLPIRALPPDTMPPTTNFLNPAERAQLIRKSRKLTQVFGQTPGAGDLAAEDLLDVSPAGTTRSRHRPAASLNLVGQMPASARPRQPVPWPAPDKTIYLDINGRRHSTPPQNRDDGAASSAAVSLSDLVAPSSPQSFIDFGSNGSSSDSLDDPQHDSDGAETEREMTELGPDDSVSVISATEGGALRTLRHKPSLAPSFADSINLTPEAQAEDDRRKRRDKLAKLHRFLGSRVPANLVLGPGFVDALQPAVVGPDGTLSPVELGGGAGTDTIKSWVTKRRRSSSAAVLAGSWTSDWDRMKENLNDKEKAIIVRRAQKMEKVFGVAPPQDLYHSGPNAPTPPPIAVGGGGTLSSRKSSAHTPPPSPPVASPPGHRNMNQSSYRRSKSTRRPRTGDSGEYLLADVEPSAGSFVYNHYQHSLNSLHDIIDRNDRESLAELQQYLNDETTNELSTPPPSPPAAGSGISSSPSKSERRRSLPLGLLPRASISSLSSVATMQSDATTLAPSPDPAATEFQMRRKRAAKLTQFFGVDYRELIDDVLESIEAGLDAERKRGTLGPDEAEVLLQRLRSLKTRR</sequence>
<feature type="region of interest" description="Disordered" evidence="1">
    <location>
        <begin position="649"/>
        <end position="720"/>
    </location>
</feature>
<dbReference type="AlphaFoldDB" id="A0A8H6SQL4"/>
<accession>A0A8H6SQL4</accession>
<feature type="compositionally biased region" description="Low complexity" evidence="1">
    <location>
        <begin position="67"/>
        <end position="94"/>
    </location>
</feature>
<dbReference type="Proteomes" id="UP000613580">
    <property type="component" value="Unassembled WGS sequence"/>
</dbReference>
<feature type="compositionally biased region" description="Low complexity" evidence="1">
    <location>
        <begin position="38"/>
        <end position="51"/>
    </location>
</feature>
<evidence type="ECO:0000256" key="1">
    <source>
        <dbReference type="SAM" id="MobiDB-lite"/>
    </source>
</evidence>
<feature type="region of interest" description="Disordered" evidence="1">
    <location>
        <begin position="382"/>
        <end position="498"/>
    </location>
</feature>
<feature type="compositionally biased region" description="Pro residues" evidence="1">
    <location>
        <begin position="683"/>
        <end position="692"/>
    </location>
</feature>
<comment type="caution">
    <text evidence="2">The sequence shown here is derived from an EMBL/GenBank/DDBJ whole genome shotgun (WGS) entry which is preliminary data.</text>
</comment>
<feature type="compositionally biased region" description="Low complexity" evidence="1">
    <location>
        <begin position="164"/>
        <end position="184"/>
    </location>
</feature>
<evidence type="ECO:0000313" key="3">
    <source>
        <dbReference type="Proteomes" id="UP000613580"/>
    </source>
</evidence>
<feature type="compositionally biased region" description="Low complexity" evidence="1">
    <location>
        <begin position="781"/>
        <end position="791"/>
    </location>
</feature>
<feature type="compositionally biased region" description="Polar residues" evidence="1">
    <location>
        <begin position="149"/>
        <end position="163"/>
    </location>
</feature>
<feature type="region of interest" description="Disordered" evidence="1">
    <location>
        <begin position="520"/>
        <end position="541"/>
    </location>
</feature>
<feature type="region of interest" description="Disordered" evidence="1">
    <location>
        <begin position="767"/>
        <end position="797"/>
    </location>
</feature>
<feature type="compositionally biased region" description="Low complexity" evidence="1">
    <location>
        <begin position="440"/>
        <end position="471"/>
    </location>
</feature>
<feature type="compositionally biased region" description="Basic and acidic residues" evidence="1">
    <location>
        <begin position="139"/>
        <end position="148"/>
    </location>
</feature>
<organism evidence="2 3">
    <name type="scientific">Mycena chlorophos</name>
    <name type="common">Agaric fungus</name>
    <name type="synonym">Agaricus chlorophos</name>
    <dbReference type="NCBI Taxonomy" id="658473"/>
    <lineage>
        <taxon>Eukaryota</taxon>
        <taxon>Fungi</taxon>
        <taxon>Dikarya</taxon>
        <taxon>Basidiomycota</taxon>
        <taxon>Agaricomycotina</taxon>
        <taxon>Agaricomycetes</taxon>
        <taxon>Agaricomycetidae</taxon>
        <taxon>Agaricales</taxon>
        <taxon>Marasmiineae</taxon>
        <taxon>Mycenaceae</taxon>
        <taxon>Mycena</taxon>
    </lineage>
</organism>
<gene>
    <name evidence="2" type="ORF">HMN09_00895200</name>
</gene>
<feature type="compositionally biased region" description="Pro residues" evidence="1">
    <location>
        <begin position="279"/>
        <end position="294"/>
    </location>
</feature>
<feature type="compositionally biased region" description="Basic and acidic residues" evidence="1">
    <location>
        <begin position="475"/>
        <end position="490"/>
    </location>
</feature>
<dbReference type="EMBL" id="JACAZE010000012">
    <property type="protein sequence ID" value="KAF7302607.1"/>
    <property type="molecule type" value="Genomic_DNA"/>
</dbReference>
<evidence type="ECO:0000313" key="2">
    <source>
        <dbReference type="EMBL" id="KAF7302607.1"/>
    </source>
</evidence>